<name>A0A9W7CVX0_9STRA</name>
<dbReference type="Pfam" id="PF19259">
    <property type="entry name" value="Ty3_capsid"/>
    <property type="match status" value="1"/>
</dbReference>
<organism evidence="3 4">
    <name type="scientific">Phytophthora fragariaefolia</name>
    <dbReference type="NCBI Taxonomy" id="1490495"/>
    <lineage>
        <taxon>Eukaryota</taxon>
        <taxon>Sar</taxon>
        <taxon>Stramenopiles</taxon>
        <taxon>Oomycota</taxon>
        <taxon>Peronosporomycetes</taxon>
        <taxon>Peronosporales</taxon>
        <taxon>Peronosporaceae</taxon>
        <taxon>Phytophthora</taxon>
    </lineage>
</organism>
<gene>
    <name evidence="3" type="ORF">Pfra01_001256700</name>
</gene>
<accession>A0A9W7CVX0</accession>
<proteinExistence type="predicted"/>
<dbReference type="Proteomes" id="UP001165121">
    <property type="component" value="Unassembled WGS sequence"/>
</dbReference>
<evidence type="ECO:0000256" key="1">
    <source>
        <dbReference type="SAM" id="MobiDB-lite"/>
    </source>
</evidence>
<evidence type="ECO:0000259" key="2">
    <source>
        <dbReference type="Pfam" id="PF19259"/>
    </source>
</evidence>
<sequence length="248" mass="28853">MAAESSDFGTLISSNLGKSVLNWYRAFIAYCERMNVHKTWALFKSQLRTRFRHKDFEYDLRERIFCLKQKETIDEYVSKFQDSLSQTELEISKLEKRFFFQNGLREETAKKIKEESPNTLQEAIEIASNFEFAHYSGMFSPSRSSQYQRNQVIVRTSRDPIKQNASKRRTIRTTTGPKQQHVRTVALLATYPHNVRHLNERKPILTLVARCMLSSRQKLKLSKTLVKRDPSPSLSTMDVASMACPKST</sequence>
<keyword evidence="4" id="KW-1185">Reference proteome</keyword>
<dbReference type="AlphaFoldDB" id="A0A9W7CVX0"/>
<evidence type="ECO:0000313" key="4">
    <source>
        <dbReference type="Proteomes" id="UP001165121"/>
    </source>
</evidence>
<dbReference type="InterPro" id="IPR045358">
    <property type="entry name" value="Ty3_capsid"/>
</dbReference>
<feature type="domain" description="Ty3 transposon capsid-like protein" evidence="2">
    <location>
        <begin position="12"/>
        <end position="142"/>
    </location>
</feature>
<comment type="caution">
    <text evidence="3">The sequence shown here is derived from an EMBL/GenBank/DDBJ whole genome shotgun (WGS) entry which is preliminary data.</text>
</comment>
<feature type="region of interest" description="Disordered" evidence="1">
    <location>
        <begin position="224"/>
        <end position="248"/>
    </location>
</feature>
<evidence type="ECO:0000313" key="3">
    <source>
        <dbReference type="EMBL" id="GMF40675.1"/>
    </source>
</evidence>
<protein>
    <submittedName>
        <fullName evidence="3">Unnamed protein product</fullName>
    </submittedName>
</protein>
<dbReference type="OrthoDB" id="127876at2759"/>
<reference evidence="3" key="1">
    <citation type="submission" date="2023-04" db="EMBL/GenBank/DDBJ databases">
        <title>Phytophthora fragariaefolia NBRC 109709.</title>
        <authorList>
            <person name="Ichikawa N."/>
            <person name="Sato H."/>
            <person name="Tonouchi N."/>
        </authorList>
    </citation>
    <scope>NUCLEOTIDE SEQUENCE</scope>
    <source>
        <strain evidence="3">NBRC 109709</strain>
    </source>
</reference>
<dbReference type="EMBL" id="BSXT01001271">
    <property type="protein sequence ID" value="GMF40675.1"/>
    <property type="molecule type" value="Genomic_DNA"/>
</dbReference>